<protein>
    <submittedName>
        <fullName evidence="1">Uncharacterized protein</fullName>
    </submittedName>
</protein>
<dbReference type="AlphaFoldDB" id="A0A5S9F2Z6"/>
<gene>
    <name evidence="1" type="ORF">UABAM_02327</name>
</gene>
<dbReference type="EMBL" id="AP019860">
    <property type="protein sequence ID" value="BBM83972.1"/>
    <property type="molecule type" value="Genomic_DNA"/>
</dbReference>
<organism evidence="1 2">
    <name type="scientific">Uabimicrobium amorphum</name>
    <dbReference type="NCBI Taxonomy" id="2596890"/>
    <lineage>
        <taxon>Bacteria</taxon>
        <taxon>Pseudomonadati</taxon>
        <taxon>Planctomycetota</taxon>
        <taxon>Candidatus Uabimicrobiia</taxon>
        <taxon>Candidatus Uabimicrobiales</taxon>
        <taxon>Candidatus Uabimicrobiaceae</taxon>
        <taxon>Candidatus Uabimicrobium</taxon>
    </lineage>
</organism>
<accession>A0A5S9F2Z6</accession>
<evidence type="ECO:0000313" key="1">
    <source>
        <dbReference type="EMBL" id="BBM83972.1"/>
    </source>
</evidence>
<sequence length="537" mass="63179">MKRTLLFPICIIVIAVIIRVFDSNNSTKKTKTPQDTTKSQPKVISPANKSYHIKVQKHEISQTNQAVTFTISLDSNFPKDAYLQTQLLYVNPLGKALLSEKPCNMNHMKVEYGPFRATKLLPGKFEIVVFYSPSSRAPQELNKVGFTEASYHFQYGDETKYIDIYNTRFKSAQKLLANIYTLYSVSQKKYRYFKKENLGAGEWHIWQDKWLKSFEFTQNQERQYYESGYTIALFPSMKKSIGLLNIVEDLVSVDYLKAIETRGEIPPYREKRFEELFHRIQHNLEYESIALSDNPLKKLVTSYAEFAQKCSQLTASTVEPGVEHRENFLFSILELKKKYQQLKRVQKNHFVKHSNELLLDVKKIFFDRINLFDNKLCKDFTAIYLAFLYEWHQQAMEFGFIKTKPNFIPQISLEETSTSSIEKWNLKKIPLRSMKQIFKDLYSQIQDLQSKINENGNLLLEVNNLIIWQSELAKRQEKNQKLLKVDQSPQMQKLVTQYARFSMEILIFMEEAKQEQSEDVLLKTTKDLIQRLKQFSF</sequence>
<proteinExistence type="predicted"/>
<reference evidence="1 2" key="1">
    <citation type="submission" date="2019-08" db="EMBL/GenBank/DDBJ databases">
        <title>Complete genome sequence of Candidatus Uab amorphum.</title>
        <authorList>
            <person name="Shiratori T."/>
            <person name="Suzuki S."/>
            <person name="Kakizawa Y."/>
            <person name="Ishida K."/>
        </authorList>
    </citation>
    <scope>NUCLEOTIDE SEQUENCE [LARGE SCALE GENOMIC DNA]</scope>
    <source>
        <strain evidence="1 2">SRT547</strain>
    </source>
</reference>
<evidence type="ECO:0000313" key="2">
    <source>
        <dbReference type="Proteomes" id="UP000326354"/>
    </source>
</evidence>
<name>A0A5S9F2Z6_UABAM</name>
<keyword evidence="2" id="KW-1185">Reference proteome</keyword>
<dbReference type="Proteomes" id="UP000326354">
    <property type="component" value="Chromosome"/>
</dbReference>
<dbReference type="KEGG" id="uam:UABAM_02327"/>
<dbReference type="RefSeq" id="WP_151968152.1">
    <property type="nucleotide sequence ID" value="NZ_AP019860.1"/>
</dbReference>